<dbReference type="FunFam" id="2.30.42.10:FF:000063">
    <property type="entry name" value="Peptidase, S41 family"/>
    <property type="match status" value="1"/>
</dbReference>
<dbReference type="SMART" id="SM00228">
    <property type="entry name" value="PDZ"/>
    <property type="match status" value="1"/>
</dbReference>
<reference evidence="8" key="1">
    <citation type="submission" date="2015-07" db="EMBL/GenBank/DDBJ databases">
        <title>Complete Genome of Thermincola ferriacetica strain Z-0001T.</title>
        <authorList>
            <person name="Lusk B."/>
            <person name="Badalamenti J.P."/>
            <person name="Parameswaran P."/>
            <person name="Bond D.R."/>
            <person name="Torres C.I."/>
        </authorList>
    </citation>
    <scope>NUCLEOTIDE SEQUENCE [LARGE SCALE GENOMIC DNA]</scope>
    <source>
        <strain evidence="8">Z-0001</strain>
    </source>
</reference>
<dbReference type="AlphaFoldDB" id="A0A0L6W031"/>
<dbReference type="NCBIfam" id="TIGR00225">
    <property type="entry name" value="prc"/>
    <property type="match status" value="1"/>
</dbReference>
<dbReference type="Pfam" id="PF03572">
    <property type="entry name" value="Peptidase_S41"/>
    <property type="match status" value="1"/>
</dbReference>
<evidence type="ECO:0000256" key="5">
    <source>
        <dbReference type="RuleBase" id="RU004404"/>
    </source>
</evidence>
<dbReference type="Pfam" id="PF17820">
    <property type="entry name" value="PDZ_6"/>
    <property type="match status" value="1"/>
</dbReference>
<dbReference type="CDD" id="cd06782">
    <property type="entry name" value="cpPDZ_CPP-like"/>
    <property type="match status" value="1"/>
</dbReference>
<accession>A0A0L6W031</accession>
<dbReference type="PANTHER" id="PTHR32060">
    <property type="entry name" value="TAIL-SPECIFIC PROTEASE"/>
    <property type="match status" value="1"/>
</dbReference>
<evidence type="ECO:0000256" key="1">
    <source>
        <dbReference type="ARBA" id="ARBA00009179"/>
    </source>
</evidence>
<dbReference type="SUPFAM" id="SSF52096">
    <property type="entry name" value="ClpP/crotonase"/>
    <property type="match status" value="1"/>
</dbReference>
<dbReference type="Proteomes" id="UP000037175">
    <property type="component" value="Unassembled WGS sequence"/>
</dbReference>
<dbReference type="GO" id="GO:0004175">
    <property type="term" value="F:endopeptidase activity"/>
    <property type="evidence" value="ECO:0007669"/>
    <property type="project" value="TreeGrafter"/>
</dbReference>
<keyword evidence="8" id="KW-1185">Reference proteome</keyword>
<keyword evidence="4 5" id="KW-0720">Serine protease</keyword>
<dbReference type="InterPro" id="IPR001478">
    <property type="entry name" value="PDZ"/>
</dbReference>
<dbReference type="Gene3D" id="3.90.226.10">
    <property type="entry name" value="2-enoyl-CoA Hydratase, Chain A, domain 1"/>
    <property type="match status" value="1"/>
</dbReference>
<comment type="caution">
    <text evidence="7">The sequence shown here is derived from an EMBL/GenBank/DDBJ whole genome shotgun (WGS) entry which is preliminary data.</text>
</comment>
<dbReference type="PANTHER" id="PTHR32060:SF30">
    <property type="entry name" value="CARBOXY-TERMINAL PROCESSING PROTEASE CTPA"/>
    <property type="match status" value="1"/>
</dbReference>
<evidence type="ECO:0000256" key="4">
    <source>
        <dbReference type="ARBA" id="ARBA00022825"/>
    </source>
</evidence>
<dbReference type="CDD" id="cd07560">
    <property type="entry name" value="Peptidase_S41_CPP"/>
    <property type="match status" value="1"/>
</dbReference>
<evidence type="ECO:0000313" key="8">
    <source>
        <dbReference type="Proteomes" id="UP000037175"/>
    </source>
</evidence>
<dbReference type="PROSITE" id="PS50106">
    <property type="entry name" value="PDZ"/>
    <property type="match status" value="1"/>
</dbReference>
<gene>
    <name evidence="7" type="ORF">Tfer_3006</name>
</gene>
<organism evidence="7 8">
    <name type="scientific">Thermincola ferriacetica</name>
    <dbReference type="NCBI Taxonomy" id="281456"/>
    <lineage>
        <taxon>Bacteria</taxon>
        <taxon>Bacillati</taxon>
        <taxon>Bacillota</taxon>
        <taxon>Clostridia</taxon>
        <taxon>Eubacteriales</taxon>
        <taxon>Thermincolaceae</taxon>
        <taxon>Thermincola</taxon>
    </lineage>
</organism>
<dbReference type="Gene3D" id="2.30.42.10">
    <property type="match status" value="1"/>
</dbReference>
<comment type="similarity">
    <text evidence="1 5">Belongs to the peptidase S41A family.</text>
</comment>
<dbReference type="Pfam" id="PF22694">
    <property type="entry name" value="CtpB_N-like"/>
    <property type="match status" value="1"/>
</dbReference>
<dbReference type="InterPro" id="IPR004447">
    <property type="entry name" value="Peptidase_S41A"/>
</dbReference>
<keyword evidence="2 5" id="KW-0645">Protease</keyword>
<dbReference type="GO" id="GO:0006508">
    <property type="term" value="P:proteolysis"/>
    <property type="evidence" value="ECO:0007669"/>
    <property type="project" value="UniProtKB-KW"/>
</dbReference>
<dbReference type="RefSeq" id="WP_052218963.1">
    <property type="nucleotide sequence ID" value="NZ_LGTE01000031.1"/>
</dbReference>
<evidence type="ECO:0000256" key="2">
    <source>
        <dbReference type="ARBA" id="ARBA00022670"/>
    </source>
</evidence>
<proteinExistence type="inferred from homology"/>
<dbReference type="Gene3D" id="3.30.750.44">
    <property type="match status" value="1"/>
</dbReference>
<dbReference type="InterPro" id="IPR041489">
    <property type="entry name" value="PDZ_6"/>
</dbReference>
<evidence type="ECO:0000256" key="3">
    <source>
        <dbReference type="ARBA" id="ARBA00022801"/>
    </source>
</evidence>
<protein>
    <submittedName>
        <fullName evidence="7">Carboxyl-terminal protease</fullName>
    </submittedName>
</protein>
<feature type="domain" description="PDZ" evidence="6">
    <location>
        <begin position="85"/>
        <end position="153"/>
    </location>
</feature>
<dbReference type="GO" id="GO:0030288">
    <property type="term" value="C:outer membrane-bounded periplasmic space"/>
    <property type="evidence" value="ECO:0007669"/>
    <property type="project" value="TreeGrafter"/>
</dbReference>
<dbReference type="InterPro" id="IPR055210">
    <property type="entry name" value="CtpA/B_N"/>
</dbReference>
<dbReference type="InterPro" id="IPR005151">
    <property type="entry name" value="Tail-specific_protease"/>
</dbReference>
<dbReference type="InterPro" id="IPR036034">
    <property type="entry name" value="PDZ_sf"/>
</dbReference>
<dbReference type="GO" id="GO:0008236">
    <property type="term" value="F:serine-type peptidase activity"/>
    <property type="evidence" value="ECO:0007669"/>
    <property type="project" value="UniProtKB-KW"/>
</dbReference>
<keyword evidence="3 5" id="KW-0378">Hydrolase</keyword>
<dbReference type="SUPFAM" id="SSF50156">
    <property type="entry name" value="PDZ domain-like"/>
    <property type="match status" value="1"/>
</dbReference>
<sequence>MREGKRVLLGVLAVFIILSVVASGLVTGALITNYNNVGTLARVISLIERNYLEKVKTETLVEGAVKGIVDSLGDPYSVYMPPKMFKELQEKMQGSFGGVGIIVSMKGEHIAVIEPIKGTPAEKAGIKAGDIITKVNDKDTKDMDLDTAVGLMRGPVGTEVVLQVFRKQTNKFLNFKIVREMIEVPTVEGKILPNTKIGYIAISMFASNTDEELDKVLQEVLAHKPKGLILDLRDNPGGDLESAVRIADKFIPKGPIVYVEYRTGSDEYYEADDKRIELPLVVLINENSASASEIVAGAIKDTGSGTLVGTKTFGKGVVQSIYTLQNKAGLKLTTAKYLTPKKRDIHKKGIQPDVKVELPENSEKDLQLEKAISILEEKSVRD</sequence>
<evidence type="ECO:0000313" key="7">
    <source>
        <dbReference type="EMBL" id="KNZ68429.1"/>
    </source>
</evidence>
<name>A0A0L6W031_9FIRM</name>
<evidence type="ECO:0000259" key="6">
    <source>
        <dbReference type="PROSITE" id="PS50106"/>
    </source>
</evidence>
<dbReference type="SMART" id="SM00245">
    <property type="entry name" value="TSPc"/>
    <property type="match status" value="1"/>
</dbReference>
<dbReference type="GO" id="GO:0007165">
    <property type="term" value="P:signal transduction"/>
    <property type="evidence" value="ECO:0007669"/>
    <property type="project" value="TreeGrafter"/>
</dbReference>
<dbReference type="InterPro" id="IPR029045">
    <property type="entry name" value="ClpP/crotonase-like_dom_sf"/>
</dbReference>
<dbReference type="EMBL" id="LGTE01000031">
    <property type="protein sequence ID" value="KNZ68429.1"/>
    <property type="molecule type" value="Genomic_DNA"/>
</dbReference>